<feature type="region of interest" description="Disordered" evidence="1">
    <location>
        <begin position="162"/>
        <end position="188"/>
    </location>
</feature>
<dbReference type="Proteomes" id="UP000886998">
    <property type="component" value="Unassembled WGS sequence"/>
</dbReference>
<accession>A0A8X7BPH2</accession>
<dbReference type="EMBL" id="BMAV01000520">
    <property type="protein sequence ID" value="GFY37832.1"/>
    <property type="molecule type" value="Genomic_DNA"/>
</dbReference>
<name>A0A8X7BPH2_9ARAC</name>
<gene>
    <name evidence="2" type="ORF">TNIN_243941</name>
</gene>
<feature type="compositionally biased region" description="Basic and acidic residues" evidence="1">
    <location>
        <begin position="176"/>
        <end position="188"/>
    </location>
</feature>
<evidence type="ECO:0000256" key="1">
    <source>
        <dbReference type="SAM" id="MobiDB-lite"/>
    </source>
</evidence>
<feature type="non-terminal residue" evidence="2">
    <location>
        <position position="188"/>
    </location>
</feature>
<reference evidence="2" key="1">
    <citation type="submission" date="2020-08" db="EMBL/GenBank/DDBJ databases">
        <title>Multicomponent nature underlies the extraordinary mechanical properties of spider dragline silk.</title>
        <authorList>
            <person name="Kono N."/>
            <person name="Nakamura H."/>
            <person name="Mori M."/>
            <person name="Yoshida Y."/>
            <person name="Ohtoshi R."/>
            <person name="Malay A.D."/>
            <person name="Moran D.A.P."/>
            <person name="Tomita M."/>
            <person name="Numata K."/>
            <person name="Arakawa K."/>
        </authorList>
    </citation>
    <scope>NUCLEOTIDE SEQUENCE</scope>
</reference>
<dbReference type="AlphaFoldDB" id="A0A8X7BPH2"/>
<protein>
    <submittedName>
        <fullName evidence="2">Uncharacterized protein</fullName>
    </submittedName>
</protein>
<proteinExistence type="predicted"/>
<sequence length="188" mass="21503">KFFLLNRQLIMSCLPFNNLDEHLARFAATKKNVISNQNTKQIANVDNTLKKHQDVNKTSNKQGTITSFFSQSEASSKQTNPSNNKNINSSLLNDDFFIDDLNDFIIPCSKTVNKKNNFNHNPQQKDCINSEELIDLEECTSVIFSDEEEIIPCSTRKKNNRRLLSDDESENQEAPKLNDDKECIGNKQ</sequence>
<dbReference type="OrthoDB" id="10672285at2759"/>
<feature type="non-terminal residue" evidence="2">
    <location>
        <position position="1"/>
    </location>
</feature>
<evidence type="ECO:0000313" key="2">
    <source>
        <dbReference type="EMBL" id="GFY37832.1"/>
    </source>
</evidence>
<comment type="caution">
    <text evidence="2">The sequence shown here is derived from an EMBL/GenBank/DDBJ whole genome shotgun (WGS) entry which is preliminary data.</text>
</comment>
<organism evidence="2 3">
    <name type="scientific">Trichonephila inaurata madagascariensis</name>
    <dbReference type="NCBI Taxonomy" id="2747483"/>
    <lineage>
        <taxon>Eukaryota</taxon>
        <taxon>Metazoa</taxon>
        <taxon>Ecdysozoa</taxon>
        <taxon>Arthropoda</taxon>
        <taxon>Chelicerata</taxon>
        <taxon>Arachnida</taxon>
        <taxon>Araneae</taxon>
        <taxon>Araneomorphae</taxon>
        <taxon>Entelegynae</taxon>
        <taxon>Araneoidea</taxon>
        <taxon>Nephilidae</taxon>
        <taxon>Trichonephila</taxon>
        <taxon>Trichonephila inaurata</taxon>
    </lineage>
</organism>
<evidence type="ECO:0000313" key="3">
    <source>
        <dbReference type="Proteomes" id="UP000886998"/>
    </source>
</evidence>
<keyword evidence="3" id="KW-1185">Reference proteome</keyword>